<evidence type="ECO:0000313" key="3">
    <source>
        <dbReference type="Proteomes" id="UP001252186"/>
    </source>
</evidence>
<protein>
    <submittedName>
        <fullName evidence="2">Uncharacterized protein</fullName>
    </submittedName>
</protein>
<organism evidence="2 3">
    <name type="scientific">Urechidicola vernalis</name>
    <dbReference type="NCBI Taxonomy" id="3075600"/>
    <lineage>
        <taxon>Bacteria</taxon>
        <taxon>Pseudomonadati</taxon>
        <taxon>Bacteroidota</taxon>
        <taxon>Flavobacteriia</taxon>
        <taxon>Flavobacteriales</taxon>
        <taxon>Flavobacteriaceae</taxon>
        <taxon>Urechidicola</taxon>
    </lineage>
</organism>
<feature type="transmembrane region" description="Helical" evidence="1">
    <location>
        <begin position="88"/>
        <end position="111"/>
    </location>
</feature>
<dbReference type="EMBL" id="JAVRHV010000003">
    <property type="protein sequence ID" value="MDT0553039.1"/>
    <property type="molecule type" value="Genomic_DNA"/>
</dbReference>
<proteinExistence type="predicted"/>
<reference evidence="2 3" key="1">
    <citation type="submission" date="2023-09" db="EMBL/GenBank/DDBJ databases">
        <authorList>
            <person name="Rey-Velasco X."/>
        </authorList>
    </citation>
    <scope>NUCLEOTIDE SEQUENCE [LARGE SCALE GENOMIC DNA]</scope>
    <source>
        <strain evidence="2 3">P050</strain>
    </source>
</reference>
<keyword evidence="1" id="KW-0472">Membrane</keyword>
<feature type="transmembrane region" description="Helical" evidence="1">
    <location>
        <begin position="6"/>
        <end position="25"/>
    </location>
</feature>
<keyword evidence="3" id="KW-1185">Reference proteome</keyword>
<evidence type="ECO:0000256" key="1">
    <source>
        <dbReference type="SAM" id="Phobius"/>
    </source>
</evidence>
<dbReference type="RefSeq" id="WP_311593020.1">
    <property type="nucleotide sequence ID" value="NZ_JAVRHV010000003.1"/>
</dbReference>
<evidence type="ECO:0000313" key="2">
    <source>
        <dbReference type="EMBL" id="MDT0553039.1"/>
    </source>
</evidence>
<name>A0ABU2Y4B8_9FLAO</name>
<comment type="caution">
    <text evidence="2">The sequence shown here is derived from an EMBL/GenBank/DDBJ whole genome shotgun (WGS) entry which is preliminary data.</text>
</comment>
<sequence length="113" mass="13040">MGHFFAALVILIIGLILFVWVRLSIKVAKMSEKWNVGYYFTLIVSLIFSPLIGWLSVIFSDKKDELLLSEQGSNETENIRKNDKGMDWVTIGVILVIILIVWWVLSMIFSFRT</sequence>
<keyword evidence="1" id="KW-0812">Transmembrane</keyword>
<gene>
    <name evidence="2" type="ORF">RM519_07270</name>
</gene>
<accession>A0ABU2Y4B8</accession>
<feature type="transmembrane region" description="Helical" evidence="1">
    <location>
        <begin position="37"/>
        <end position="59"/>
    </location>
</feature>
<keyword evidence="1" id="KW-1133">Transmembrane helix</keyword>
<dbReference type="Proteomes" id="UP001252186">
    <property type="component" value="Unassembled WGS sequence"/>
</dbReference>